<dbReference type="EMBL" id="JBHUCO010000034">
    <property type="protein sequence ID" value="MFD1521432.1"/>
    <property type="molecule type" value="Genomic_DNA"/>
</dbReference>
<evidence type="ECO:0000313" key="4">
    <source>
        <dbReference type="Proteomes" id="UP001597114"/>
    </source>
</evidence>
<gene>
    <name evidence="3" type="ORF">ACFSJD_28300</name>
</gene>
<protein>
    <submittedName>
        <fullName evidence="3">Amidohydrolase family protein</fullName>
    </submittedName>
</protein>
<dbReference type="Pfam" id="PF04909">
    <property type="entry name" value="Amidohydro_2"/>
    <property type="match status" value="1"/>
</dbReference>
<keyword evidence="1" id="KW-0456">Lyase</keyword>
<proteinExistence type="predicted"/>
<sequence length="333" mass="36697">MIIDVHGHVSAPAELYSYKSNLLSSRGAHGRGGAGISDDQLRAALRAPNRSFGGVSHLDHLDEAGIDLQLISPRPFQMMHSESPAFLVEWFTAETNDTIARICSLEPDRFRGVCGLPQSMELEPAAWTQELRRCVQDLGFVGALLNTDPYEGLRQPPGLGDRFWYPVWEALCELDVPAMIHSAGCRPPARESYSLHFIQEETLAVAALLQSSVLTDFPELKIVVSHGGGAIPYQRGRFSAGAIRSGGRFEDQLRKLHFDTCLYTRDAIELLLGAVGVDRCVFGSEKPGTGSVRDPETGRWIDDIHLLVRDIESLDAGEQKAIFEANARALYRL</sequence>
<dbReference type="SUPFAM" id="SSF51556">
    <property type="entry name" value="Metallo-dependent hydrolases"/>
    <property type="match status" value="1"/>
</dbReference>
<dbReference type="RefSeq" id="WP_344724513.1">
    <property type="nucleotide sequence ID" value="NZ_BAAAUS010000025.1"/>
</dbReference>
<dbReference type="PANTHER" id="PTHR21240">
    <property type="entry name" value="2-AMINO-3-CARBOXYLMUCONATE-6-SEMIALDEHYDE DECARBOXYLASE"/>
    <property type="match status" value="1"/>
</dbReference>
<comment type="caution">
    <text evidence="3">The sequence shown here is derived from an EMBL/GenBank/DDBJ whole genome shotgun (WGS) entry which is preliminary data.</text>
</comment>
<evidence type="ECO:0000256" key="1">
    <source>
        <dbReference type="ARBA" id="ARBA00023239"/>
    </source>
</evidence>
<dbReference type="PANTHER" id="PTHR21240:SF28">
    <property type="entry name" value="ISO-OROTATE DECARBOXYLASE (EUROFUNG)"/>
    <property type="match status" value="1"/>
</dbReference>
<dbReference type="InterPro" id="IPR006680">
    <property type="entry name" value="Amidohydro-rel"/>
</dbReference>
<dbReference type="Proteomes" id="UP001597114">
    <property type="component" value="Unassembled WGS sequence"/>
</dbReference>
<name>A0ABW4F3E6_9PSEU</name>
<organism evidence="3 4">
    <name type="scientific">Pseudonocardia yunnanensis</name>
    <dbReference type="NCBI Taxonomy" id="58107"/>
    <lineage>
        <taxon>Bacteria</taxon>
        <taxon>Bacillati</taxon>
        <taxon>Actinomycetota</taxon>
        <taxon>Actinomycetes</taxon>
        <taxon>Pseudonocardiales</taxon>
        <taxon>Pseudonocardiaceae</taxon>
        <taxon>Pseudonocardia</taxon>
    </lineage>
</organism>
<dbReference type="InterPro" id="IPR032466">
    <property type="entry name" value="Metal_Hydrolase"/>
</dbReference>
<evidence type="ECO:0000259" key="2">
    <source>
        <dbReference type="Pfam" id="PF04909"/>
    </source>
</evidence>
<reference evidence="4" key="1">
    <citation type="journal article" date="2019" name="Int. J. Syst. Evol. Microbiol.">
        <title>The Global Catalogue of Microorganisms (GCM) 10K type strain sequencing project: providing services to taxonomists for standard genome sequencing and annotation.</title>
        <authorList>
            <consortium name="The Broad Institute Genomics Platform"/>
            <consortium name="The Broad Institute Genome Sequencing Center for Infectious Disease"/>
            <person name="Wu L."/>
            <person name="Ma J."/>
        </authorList>
    </citation>
    <scope>NUCLEOTIDE SEQUENCE [LARGE SCALE GENOMIC DNA]</scope>
    <source>
        <strain evidence="4">CCM 7043</strain>
    </source>
</reference>
<dbReference type="Gene3D" id="3.20.20.140">
    <property type="entry name" value="Metal-dependent hydrolases"/>
    <property type="match status" value="1"/>
</dbReference>
<dbReference type="InterPro" id="IPR032465">
    <property type="entry name" value="ACMSD"/>
</dbReference>
<evidence type="ECO:0000313" key="3">
    <source>
        <dbReference type="EMBL" id="MFD1521432.1"/>
    </source>
</evidence>
<keyword evidence="4" id="KW-1185">Reference proteome</keyword>
<feature type="domain" description="Amidohydrolase-related" evidence="2">
    <location>
        <begin position="3"/>
        <end position="333"/>
    </location>
</feature>
<accession>A0ABW4F3E6</accession>